<reference evidence="5" key="2">
    <citation type="journal article" date="2023" name="Int. J. Mol. Sci.">
        <title>De Novo Assembly and Annotation of 11 Diverse Shrub Willow (Salix) Genomes Reveals Novel Gene Organization in Sex-Linked Regions.</title>
        <authorList>
            <person name="Hyden B."/>
            <person name="Feng K."/>
            <person name="Yates T.B."/>
            <person name="Jawdy S."/>
            <person name="Cereghino C."/>
            <person name="Smart L.B."/>
            <person name="Muchero W."/>
        </authorList>
    </citation>
    <scope>NUCLEOTIDE SEQUENCE</scope>
    <source>
        <tissue evidence="5">Shoot tip</tissue>
    </source>
</reference>
<accession>A0A9Q0Z904</accession>
<dbReference type="AlphaFoldDB" id="A0A9Q0Z904"/>
<evidence type="ECO:0000256" key="2">
    <source>
        <dbReference type="ARBA" id="ARBA00022801"/>
    </source>
</evidence>
<reference evidence="5" key="1">
    <citation type="submission" date="2022-11" db="EMBL/GenBank/DDBJ databases">
        <authorList>
            <person name="Hyden B.L."/>
            <person name="Feng K."/>
            <person name="Yates T."/>
            <person name="Jawdy S."/>
            <person name="Smart L.B."/>
            <person name="Muchero W."/>
        </authorList>
    </citation>
    <scope>NUCLEOTIDE SEQUENCE</scope>
    <source>
        <tissue evidence="5">Shoot tip</tissue>
    </source>
</reference>
<evidence type="ECO:0000313" key="5">
    <source>
        <dbReference type="EMBL" id="KAJ6725939.1"/>
    </source>
</evidence>
<dbReference type="InterPro" id="IPR045550">
    <property type="entry name" value="AARE_N"/>
</dbReference>
<comment type="caution">
    <text evidence="5">The sequence shown here is derived from an EMBL/GenBank/DDBJ whole genome shotgun (WGS) entry which is preliminary data.</text>
</comment>
<dbReference type="Pfam" id="PF19283">
    <property type="entry name" value="APEH_N"/>
    <property type="match status" value="1"/>
</dbReference>
<name>A0A9Q0Z904_SALPP</name>
<keyword evidence="2" id="KW-0378">Hydrolase</keyword>
<comment type="similarity">
    <text evidence="1">Belongs to the peptidase S9C family.</text>
</comment>
<organism evidence="5 6">
    <name type="scientific">Salix purpurea</name>
    <name type="common">Purple osier willow</name>
    <dbReference type="NCBI Taxonomy" id="77065"/>
    <lineage>
        <taxon>Eukaryota</taxon>
        <taxon>Viridiplantae</taxon>
        <taxon>Streptophyta</taxon>
        <taxon>Embryophyta</taxon>
        <taxon>Tracheophyta</taxon>
        <taxon>Spermatophyta</taxon>
        <taxon>Magnoliopsida</taxon>
        <taxon>eudicotyledons</taxon>
        <taxon>Gunneridae</taxon>
        <taxon>Pentapetalae</taxon>
        <taxon>rosids</taxon>
        <taxon>fabids</taxon>
        <taxon>Malpighiales</taxon>
        <taxon>Salicaceae</taxon>
        <taxon>Saliceae</taxon>
        <taxon>Salix</taxon>
    </lineage>
</organism>
<evidence type="ECO:0000256" key="1">
    <source>
        <dbReference type="ARBA" id="ARBA00010040"/>
    </source>
</evidence>
<sequence>MLKPRKILLPFPSYFKSSPASLTLTRHGLFKSDTGTGSQAMFSISQANLLANKTRKYALSANISKGSGNSVTFQWSPFPVEMTGVSTIVPSPSGLKLLVVRNPENESSHPFGDLESRPGGKGIQHPPVCTRFSVL</sequence>
<proteinExistence type="inferred from homology"/>
<dbReference type="EMBL" id="JAPFFK010000013">
    <property type="protein sequence ID" value="KAJ6725939.1"/>
    <property type="molecule type" value="Genomic_DNA"/>
</dbReference>
<evidence type="ECO:0000259" key="4">
    <source>
        <dbReference type="Pfam" id="PF19283"/>
    </source>
</evidence>
<feature type="region of interest" description="Disordered" evidence="3">
    <location>
        <begin position="106"/>
        <end position="125"/>
    </location>
</feature>
<protein>
    <submittedName>
        <fullName evidence="5">ACYLAMINO-ACID-RELEASING ENZYME-LIKE</fullName>
    </submittedName>
</protein>
<feature type="domain" description="Acylamino-acid-releasing enzyme N-terminal" evidence="4">
    <location>
        <begin position="23"/>
        <end position="111"/>
    </location>
</feature>
<evidence type="ECO:0000313" key="6">
    <source>
        <dbReference type="Proteomes" id="UP001151532"/>
    </source>
</evidence>
<dbReference type="GO" id="GO:0004252">
    <property type="term" value="F:serine-type endopeptidase activity"/>
    <property type="evidence" value="ECO:0007669"/>
    <property type="project" value="TreeGrafter"/>
</dbReference>
<dbReference type="Proteomes" id="UP001151532">
    <property type="component" value="Chromosome 8"/>
</dbReference>
<feature type="compositionally biased region" description="Basic and acidic residues" evidence="3">
    <location>
        <begin position="106"/>
        <end position="118"/>
    </location>
</feature>
<dbReference type="PANTHER" id="PTHR42776">
    <property type="entry name" value="SERINE PEPTIDASE S9 FAMILY MEMBER"/>
    <property type="match status" value="1"/>
</dbReference>
<evidence type="ECO:0000256" key="3">
    <source>
        <dbReference type="SAM" id="MobiDB-lite"/>
    </source>
</evidence>
<dbReference type="PANTHER" id="PTHR42776:SF4">
    <property type="entry name" value="ACYLAMINO-ACID-RELEASING ENZYME"/>
    <property type="match status" value="1"/>
</dbReference>
<gene>
    <name evidence="5" type="ORF">OIU79_004154</name>
</gene>
<dbReference type="OrthoDB" id="416344at2759"/>
<keyword evidence="6" id="KW-1185">Reference proteome</keyword>